<dbReference type="PANTHER" id="PTHR33603:SF1">
    <property type="entry name" value="RIBOSOMAL RNA LARGE SUBUNIT METHYLTRANSFERASE H"/>
    <property type="match status" value="1"/>
</dbReference>
<dbReference type="PIRSF" id="PIRSF004505">
    <property type="entry name" value="MT_bac"/>
    <property type="match status" value="1"/>
</dbReference>
<keyword evidence="2 5" id="KW-0808">Transferase</keyword>
<feature type="binding site" evidence="5">
    <location>
        <position position="105"/>
    </location>
    <ligand>
        <name>S-adenosyl-L-methionine</name>
        <dbReference type="ChEBI" id="CHEBI:59789"/>
    </ligand>
</feature>
<dbReference type="NCBIfam" id="TIGR00246">
    <property type="entry name" value="tRNA_RlmH_YbeA"/>
    <property type="match status" value="1"/>
</dbReference>
<evidence type="ECO:0000313" key="6">
    <source>
        <dbReference type="EMBL" id="KTD50710.1"/>
    </source>
</evidence>
<dbReference type="Gene3D" id="3.40.1280.10">
    <property type="match status" value="1"/>
</dbReference>
<name>A0A378KTY5_9GAMM</name>
<evidence type="ECO:0000313" key="7">
    <source>
        <dbReference type="EMBL" id="STY18045.1"/>
    </source>
</evidence>
<dbReference type="InterPro" id="IPR029028">
    <property type="entry name" value="Alpha/beta_knot_MTases"/>
</dbReference>
<dbReference type="PANTHER" id="PTHR33603">
    <property type="entry name" value="METHYLTRANSFERASE"/>
    <property type="match status" value="1"/>
</dbReference>
<dbReference type="SUPFAM" id="SSF75217">
    <property type="entry name" value="alpha/beta knot"/>
    <property type="match status" value="1"/>
</dbReference>
<reference evidence="7 9" key="2">
    <citation type="submission" date="2018-06" db="EMBL/GenBank/DDBJ databases">
        <authorList>
            <consortium name="Pathogen Informatics"/>
            <person name="Doyle S."/>
        </authorList>
    </citation>
    <scope>NUCLEOTIDE SEQUENCE [LARGE SCALE GENOMIC DNA]</scope>
    <source>
        <strain evidence="7 9">NCTC12376</strain>
    </source>
</reference>
<evidence type="ECO:0000256" key="1">
    <source>
        <dbReference type="ARBA" id="ARBA00022603"/>
    </source>
</evidence>
<protein>
    <recommendedName>
        <fullName evidence="5">Ribosomal RNA large subunit methyltransferase H</fullName>
        <ecNumber evidence="5">2.1.1.177</ecNumber>
    </recommendedName>
    <alternativeName>
        <fullName evidence="5">23S rRNA (pseudouridine1915-N3)-methyltransferase</fullName>
    </alternativeName>
    <alternativeName>
        <fullName evidence="5">23S rRNA m3Psi1915 methyltransferase</fullName>
    </alternativeName>
    <alternativeName>
        <fullName evidence="5">rRNA (pseudouridine-N3-)-methyltransferase RlmH</fullName>
    </alternativeName>
</protein>
<feature type="binding site" evidence="5">
    <location>
        <position position="74"/>
    </location>
    <ligand>
        <name>S-adenosyl-L-methionine</name>
        <dbReference type="ChEBI" id="CHEBI:59789"/>
    </ligand>
</feature>
<dbReference type="EMBL" id="LNYR01000012">
    <property type="protein sequence ID" value="KTD50710.1"/>
    <property type="molecule type" value="Genomic_DNA"/>
</dbReference>
<gene>
    <name evidence="5 7" type="primary">rlmH</name>
    <name evidence="6" type="ORF">Lqua_0937</name>
    <name evidence="7" type="ORF">NCTC12376_01860</name>
</gene>
<dbReference type="GO" id="GO:0005737">
    <property type="term" value="C:cytoplasm"/>
    <property type="evidence" value="ECO:0007669"/>
    <property type="project" value="UniProtKB-SubCell"/>
</dbReference>
<dbReference type="Pfam" id="PF02590">
    <property type="entry name" value="SPOUT_MTase"/>
    <property type="match status" value="1"/>
</dbReference>
<dbReference type="STRING" id="45072.Lqua_0937"/>
<comment type="similarity">
    <text evidence="4 5">Belongs to the RNA methyltransferase RlmH family.</text>
</comment>
<dbReference type="RefSeq" id="WP_058473140.1">
    <property type="nucleotide sequence ID" value="NZ_CAAAIL010000004.1"/>
</dbReference>
<dbReference type="HAMAP" id="MF_00658">
    <property type="entry name" value="23SrRNA_methyltr_H"/>
    <property type="match status" value="1"/>
</dbReference>
<evidence type="ECO:0000313" key="9">
    <source>
        <dbReference type="Proteomes" id="UP000254230"/>
    </source>
</evidence>
<dbReference type="Proteomes" id="UP000054639">
    <property type="component" value="Unassembled WGS sequence"/>
</dbReference>
<dbReference type="Proteomes" id="UP000254230">
    <property type="component" value="Unassembled WGS sequence"/>
</dbReference>
<evidence type="ECO:0000256" key="3">
    <source>
        <dbReference type="ARBA" id="ARBA00022691"/>
    </source>
</evidence>
<dbReference type="CDD" id="cd18081">
    <property type="entry name" value="RlmH-like"/>
    <property type="match status" value="1"/>
</dbReference>
<dbReference type="NCBIfam" id="NF000986">
    <property type="entry name" value="PRK00103.1-4"/>
    <property type="match status" value="1"/>
</dbReference>
<comment type="catalytic activity">
    <reaction evidence="5">
        <text>pseudouridine(1915) in 23S rRNA + S-adenosyl-L-methionine = N(3)-methylpseudouridine(1915) in 23S rRNA + S-adenosyl-L-homocysteine + H(+)</text>
        <dbReference type="Rhea" id="RHEA:42752"/>
        <dbReference type="Rhea" id="RHEA-COMP:10221"/>
        <dbReference type="Rhea" id="RHEA-COMP:10222"/>
        <dbReference type="ChEBI" id="CHEBI:15378"/>
        <dbReference type="ChEBI" id="CHEBI:57856"/>
        <dbReference type="ChEBI" id="CHEBI:59789"/>
        <dbReference type="ChEBI" id="CHEBI:65314"/>
        <dbReference type="ChEBI" id="CHEBI:74486"/>
        <dbReference type="EC" id="2.1.1.177"/>
    </reaction>
</comment>
<comment type="subunit">
    <text evidence="5">Homodimer.</text>
</comment>
<evidence type="ECO:0000313" key="8">
    <source>
        <dbReference type="Proteomes" id="UP000054639"/>
    </source>
</evidence>
<evidence type="ECO:0000256" key="4">
    <source>
        <dbReference type="ARBA" id="ARBA00038303"/>
    </source>
</evidence>
<comment type="subcellular location">
    <subcellularLocation>
        <location evidence="5">Cytoplasm</location>
    </subcellularLocation>
</comment>
<feature type="binding site" evidence="5">
    <location>
        <begin position="124"/>
        <end position="129"/>
    </location>
    <ligand>
        <name>S-adenosyl-L-methionine</name>
        <dbReference type="ChEBI" id="CHEBI:59789"/>
    </ligand>
</feature>
<dbReference type="EC" id="2.1.1.177" evidence="5"/>
<keyword evidence="1 5" id="KW-0489">Methyltransferase</keyword>
<comment type="function">
    <text evidence="5">Specifically methylates the pseudouridine at position 1915 (m3Psi1915) in 23S rRNA.</text>
</comment>
<reference evidence="6 8" key="1">
    <citation type="submission" date="2015-11" db="EMBL/GenBank/DDBJ databases">
        <title>Genomic analysis of 38 Legionella species identifies large and diverse effector repertoires.</title>
        <authorList>
            <person name="Burstein D."/>
            <person name="Amaro F."/>
            <person name="Zusman T."/>
            <person name="Lifshitz Z."/>
            <person name="Cohen O."/>
            <person name="Gilbert J.A."/>
            <person name="Pupko T."/>
            <person name="Shuman H.A."/>
            <person name="Segal G."/>
        </authorList>
    </citation>
    <scope>NUCLEOTIDE SEQUENCE [LARGE SCALE GENOMIC DNA]</scope>
    <source>
        <strain evidence="6 8">ATCC 49507</strain>
    </source>
</reference>
<organism evidence="7 9">
    <name type="scientific">Legionella quateirensis</name>
    <dbReference type="NCBI Taxonomy" id="45072"/>
    <lineage>
        <taxon>Bacteria</taxon>
        <taxon>Pseudomonadati</taxon>
        <taxon>Pseudomonadota</taxon>
        <taxon>Gammaproteobacteria</taxon>
        <taxon>Legionellales</taxon>
        <taxon>Legionellaceae</taxon>
        <taxon>Legionella</taxon>
    </lineage>
</organism>
<proteinExistence type="inferred from homology"/>
<keyword evidence="3 5" id="KW-0949">S-adenosyl-L-methionine</keyword>
<keyword evidence="8" id="KW-1185">Reference proteome</keyword>
<dbReference type="AlphaFoldDB" id="A0A378KTY5"/>
<evidence type="ECO:0000256" key="5">
    <source>
        <dbReference type="HAMAP-Rule" id="MF_00658"/>
    </source>
</evidence>
<dbReference type="OrthoDB" id="9806643at2"/>
<dbReference type="GO" id="GO:0070038">
    <property type="term" value="F:rRNA (pseudouridine-N3-)-methyltransferase activity"/>
    <property type="evidence" value="ECO:0007669"/>
    <property type="project" value="UniProtKB-UniRule"/>
</dbReference>
<dbReference type="InterPro" id="IPR003742">
    <property type="entry name" value="RlmH-like"/>
</dbReference>
<sequence length="156" mass="17729">MLKITVITLGNKMPDWVVKGSNDYIKRFKDGIQLKVIEIPLISRSKSSDLSRIMEKESAMIREALPSGARIIALDIEGKSFSSEDLSIKISQLQQISSHFCFIIGGPEGLTSEILRLSDERWSLSKLTLPHPLVRIILLETLYRAWTIINNHPYHK</sequence>
<keyword evidence="5" id="KW-0698">rRNA processing</keyword>
<dbReference type="EMBL" id="UGOW01000001">
    <property type="protein sequence ID" value="STY18045.1"/>
    <property type="molecule type" value="Genomic_DNA"/>
</dbReference>
<dbReference type="InterPro" id="IPR029026">
    <property type="entry name" value="tRNA_m1G_MTases_N"/>
</dbReference>
<keyword evidence="5" id="KW-0963">Cytoplasm</keyword>
<evidence type="ECO:0000256" key="2">
    <source>
        <dbReference type="ARBA" id="ARBA00022679"/>
    </source>
</evidence>
<accession>A0A378KTY5</accession>